<geneLocation type="plasmid" evidence="7 8">
    <name>pSMR1-3</name>
</geneLocation>
<dbReference type="GO" id="GO:0015562">
    <property type="term" value="F:efflux transmembrane transporter activity"/>
    <property type="evidence" value="ECO:0007669"/>
    <property type="project" value="TreeGrafter"/>
</dbReference>
<dbReference type="Pfam" id="PF25954">
    <property type="entry name" value="Beta-barrel_RND_2"/>
    <property type="match status" value="1"/>
</dbReference>
<evidence type="ECO:0000259" key="5">
    <source>
        <dbReference type="Pfam" id="PF25954"/>
    </source>
</evidence>
<keyword evidence="7" id="KW-0614">Plasmid</keyword>
<dbReference type="SUPFAM" id="SSF111369">
    <property type="entry name" value="HlyD-like secretion proteins"/>
    <property type="match status" value="1"/>
</dbReference>
<reference evidence="7 8" key="1">
    <citation type="submission" date="2017-07" db="EMBL/GenBank/DDBJ databases">
        <title>Genome Sequence of Sulfitobacter pseudonitzschiae Strain SMR1 Isolated from a culture of the Diatom Skeletonema marinoi.</title>
        <authorList>
            <person name="Topel M."/>
            <person name="Pinder M.I.M."/>
            <person name="Johansson O.N."/>
            <person name="Kourtchenko O."/>
            <person name="Godhe A."/>
            <person name="Clarke A.K."/>
        </authorList>
    </citation>
    <scope>NUCLEOTIDE SEQUENCE [LARGE SCALE GENOMIC DNA]</scope>
    <source>
        <strain evidence="7 8">SMR1</strain>
        <plasmid evidence="7 8">pSMR1-3</plasmid>
    </source>
</reference>
<evidence type="ECO:0000313" key="8">
    <source>
        <dbReference type="Proteomes" id="UP000199754"/>
    </source>
</evidence>
<dbReference type="Gene3D" id="2.40.50.100">
    <property type="match status" value="1"/>
</dbReference>
<dbReference type="GO" id="GO:1990281">
    <property type="term" value="C:efflux pump complex"/>
    <property type="evidence" value="ECO:0007669"/>
    <property type="project" value="TreeGrafter"/>
</dbReference>
<evidence type="ECO:0000313" key="7">
    <source>
        <dbReference type="EMBL" id="ASM75005.1"/>
    </source>
</evidence>
<dbReference type="RefSeq" id="WP_089423027.1">
    <property type="nucleotide sequence ID" value="NZ_CP022418.1"/>
</dbReference>
<dbReference type="PANTHER" id="PTHR30469">
    <property type="entry name" value="MULTIDRUG RESISTANCE PROTEIN MDTA"/>
    <property type="match status" value="1"/>
</dbReference>
<dbReference type="Gene3D" id="1.10.287.470">
    <property type="entry name" value="Helix hairpin bin"/>
    <property type="match status" value="1"/>
</dbReference>
<protein>
    <submittedName>
        <fullName evidence="7">Multidrug resistance protein MdtA</fullName>
    </submittedName>
</protein>
<dbReference type="PANTHER" id="PTHR30469:SF36">
    <property type="entry name" value="BLL3903 PROTEIN"/>
    <property type="match status" value="1"/>
</dbReference>
<feature type="domain" description="YknX-like C-terminal permuted SH3-like" evidence="6">
    <location>
        <begin position="305"/>
        <end position="370"/>
    </location>
</feature>
<name>A0A221K7Q5_9RHOB</name>
<dbReference type="EMBL" id="CP022418">
    <property type="protein sequence ID" value="ASM75005.1"/>
    <property type="molecule type" value="Genomic_DNA"/>
</dbReference>
<evidence type="ECO:0000256" key="2">
    <source>
        <dbReference type="SAM" id="Coils"/>
    </source>
</evidence>
<keyword evidence="8" id="KW-1185">Reference proteome</keyword>
<feature type="coiled-coil region" evidence="2">
    <location>
        <begin position="118"/>
        <end position="150"/>
    </location>
</feature>
<dbReference type="InterPro" id="IPR058792">
    <property type="entry name" value="Beta-barrel_RND_2"/>
</dbReference>
<keyword evidence="2" id="KW-0175">Coiled coil</keyword>
<dbReference type="AlphaFoldDB" id="A0A221K7Q5"/>
<proteinExistence type="inferred from homology"/>
<feature type="region of interest" description="Disordered" evidence="3">
    <location>
        <begin position="365"/>
        <end position="405"/>
    </location>
</feature>
<dbReference type="NCBIfam" id="TIGR01730">
    <property type="entry name" value="RND_mfp"/>
    <property type="match status" value="1"/>
</dbReference>
<dbReference type="OrthoDB" id="9806939at2"/>
<feature type="domain" description="CusB-like beta-barrel" evidence="5">
    <location>
        <begin position="226"/>
        <end position="299"/>
    </location>
</feature>
<dbReference type="Gene3D" id="2.40.30.170">
    <property type="match status" value="1"/>
</dbReference>
<dbReference type="Gene3D" id="2.40.420.20">
    <property type="match status" value="1"/>
</dbReference>
<sequence length="405" mass="41918">MHNLLKTVLGAAILAAAYSGTFGLPFGDAGMTAEELAGTFSAAGSGRPGPAGAGGPRAMAGSASVSLIPVVSASYQEVLTAIGTSRAGDSVAVTSEAAGQIVEATLVANAFVEQGDVLLRFASELEEIELRVAQVELESAQRTLDRYRSLASSGSGAVADTTVQEAETAMMLAETGVAMARYALDQLSVVAPISGRIGLSDARVGDRLAAGDPVVTIDDASRIVLSFNLPERAVDLLEVGREVQATTPALDGRSFSAVITAFGSRIDETTRTVTVEAEIDNSDGQLWPGMSFSVRLSNESAPLPQVPWTALNWTSEGAQVWAVRDGIATSVPVEVRMRQDDMAWIVGDLTIDDQVVLDGSTRIEEGAPIASESNDPSGEGRQPLIGAAESTSPAADRKALARVAS</sequence>
<dbReference type="KEGG" id="spse:SULPSESMR1_04279"/>
<comment type="similarity">
    <text evidence="1">Belongs to the membrane fusion protein (MFP) (TC 8.A.1) family.</text>
</comment>
<dbReference type="Proteomes" id="UP000199754">
    <property type="component" value="Plasmid pSMR1-3"/>
</dbReference>
<dbReference type="InterPro" id="IPR058637">
    <property type="entry name" value="YknX-like_C"/>
</dbReference>
<evidence type="ECO:0000259" key="4">
    <source>
        <dbReference type="Pfam" id="PF25917"/>
    </source>
</evidence>
<evidence type="ECO:0000256" key="3">
    <source>
        <dbReference type="SAM" id="MobiDB-lite"/>
    </source>
</evidence>
<accession>A0A221K7Q5</accession>
<evidence type="ECO:0000256" key="1">
    <source>
        <dbReference type="ARBA" id="ARBA00009477"/>
    </source>
</evidence>
<feature type="domain" description="Multidrug resistance protein MdtA-like barrel-sandwich hybrid" evidence="4">
    <location>
        <begin position="90"/>
        <end position="214"/>
    </location>
</feature>
<dbReference type="Pfam" id="PF25989">
    <property type="entry name" value="YknX_C"/>
    <property type="match status" value="1"/>
</dbReference>
<dbReference type="FunFam" id="2.40.30.170:FF:000010">
    <property type="entry name" value="Efflux RND transporter periplasmic adaptor subunit"/>
    <property type="match status" value="1"/>
</dbReference>
<dbReference type="Pfam" id="PF25917">
    <property type="entry name" value="BSH_RND"/>
    <property type="match status" value="1"/>
</dbReference>
<gene>
    <name evidence="7" type="primary">mdtA</name>
    <name evidence="7" type="ORF">SULPSESMR1_04279</name>
</gene>
<dbReference type="InterPro" id="IPR058625">
    <property type="entry name" value="MdtA-like_BSH"/>
</dbReference>
<organism evidence="7 8">
    <name type="scientific">Pseudosulfitobacter pseudonitzschiae</name>
    <dbReference type="NCBI Taxonomy" id="1402135"/>
    <lineage>
        <taxon>Bacteria</taxon>
        <taxon>Pseudomonadati</taxon>
        <taxon>Pseudomonadota</taxon>
        <taxon>Alphaproteobacteria</taxon>
        <taxon>Rhodobacterales</taxon>
        <taxon>Roseobacteraceae</taxon>
        <taxon>Pseudosulfitobacter</taxon>
    </lineage>
</organism>
<dbReference type="InterPro" id="IPR006143">
    <property type="entry name" value="RND_pump_MFP"/>
</dbReference>
<evidence type="ECO:0000259" key="6">
    <source>
        <dbReference type="Pfam" id="PF25989"/>
    </source>
</evidence>